<keyword evidence="4" id="KW-1185">Reference proteome</keyword>
<protein>
    <recommendedName>
        <fullName evidence="2">Retroviral polymerase SH3-like domain-containing protein</fullName>
    </recommendedName>
</protein>
<evidence type="ECO:0000259" key="2">
    <source>
        <dbReference type="Pfam" id="PF25597"/>
    </source>
</evidence>
<comment type="caution">
    <text evidence="3">The sequence shown here is derived from an EMBL/GenBank/DDBJ whole genome shotgun (WGS) entry which is preliminary data.</text>
</comment>
<proteinExistence type="predicted"/>
<dbReference type="Pfam" id="PF25597">
    <property type="entry name" value="SH3_retrovirus"/>
    <property type="match status" value="1"/>
</dbReference>
<sequence>MDRTSSGRESFSGIWLTGIRYRSNTNERKTRAPFEKGYIVEYSEESKTYRIWLLCEKRINFARDVKFIGIPKITTKSEGSIEDIDYNGGDPMEVELTFPPVNQLDEEDVQHRAEIERDQHEEQVEDD</sequence>
<evidence type="ECO:0000313" key="4">
    <source>
        <dbReference type="Proteomes" id="UP001258017"/>
    </source>
</evidence>
<reference evidence="3" key="1">
    <citation type="submission" date="2021-08" db="EMBL/GenBank/DDBJ databases">
        <authorList>
            <person name="Misof B."/>
            <person name="Oliver O."/>
            <person name="Podsiadlowski L."/>
            <person name="Donath A."/>
            <person name="Peters R."/>
            <person name="Mayer C."/>
            <person name="Rust J."/>
            <person name="Gunkel S."/>
            <person name="Lesny P."/>
            <person name="Martin S."/>
            <person name="Oeyen J.P."/>
            <person name="Petersen M."/>
            <person name="Panagiotis P."/>
            <person name="Wilbrandt J."/>
            <person name="Tanja T."/>
        </authorList>
    </citation>
    <scope>NUCLEOTIDE SEQUENCE</scope>
    <source>
        <strain evidence="3">GBR_01_08_01A</strain>
        <tissue evidence="3">Thorax + abdomen</tissue>
    </source>
</reference>
<dbReference type="AlphaFoldDB" id="A0AAD9REC8"/>
<accession>A0AAD9REC8</accession>
<gene>
    <name evidence="3" type="ORF">KPH14_012775</name>
</gene>
<dbReference type="EMBL" id="JAIFRP010001550">
    <property type="protein sequence ID" value="KAK2577748.1"/>
    <property type="molecule type" value="Genomic_DNA"/>
</dbReference>
<feature type="region of interest" description="Disordered" evidence="1">
    <location>
        <begin position="107"/>
        <end position="127"/>
    </location>
</feature>
<evidence type="ECO:0000256" key="1">
    <source>
        <dbReference type="SAM" id="MobiDB-lite"/>
    </source>
</evidence>
<dbReference type="InterPro" id="IPR057670">
    <property type="entry name" value="SH3_retrovirus"/>
</dbReference>
<evidence type="ECO:0000313" key="3">
    <source>
        <dbReference type="EMBL" id="KAK2577748.1"/>
    </source>
</evidence>
<feature type="domain" description="Retroviral polymerase SH3-like" evidence="2">
    <location>
        <begin position="26"/>
        <end position="68"/>
    </location>
</feature>
<organism evidence="3 4">
    <name type="scientific">Odynerus spinipes</name>
    <dbReference type="NCBI Taxonomy" id="1348599"/>
    <lineage>
        <taxon>Eukaryota</taxon>
        <taxon>Metazoa</taxon>
        <taxon>Ecdysozoa</taxon>
        <taxon>Arthropoda</taxon>
        <taxon>Hexapoda</taxon>
        <taxon>Insecta</taxon>
        <taxon>Pterygota</taxon>
        <taxon>Neoptera</taxon>
        <taxon>Endopterygota</taxon>
        <taxon>Hymenoptera</taxon>
        <taxon>Apocrita</taxon>
        <taxon>Aculeata</taxon>
        <taxon>Vespoidea</taxon>
        <taxon>Vespidae</taxon>
        <taxon>Eumeninae</taxon>
        <taxon>Odynerus</taxon>
    </lineage>
</organism>
<name>A0AAD9REC8_9HYME</name>
<dbReference type="Proteomes" id="UP001258017">
    <property type="component" value="Unassembled WGS sequence"/>
</dbReference>
<feature type="compositionally biased region" description="Basic and acidic residues" evidence="1">
    <location>
        <begin position="109"/>
        <end position="127"/>
    </location>
</feature>
<reference evidence="3" key="2">
    <citation type="journal article" date="2023" name="Commun. Biol.">
        <title>Intrasexual cuticular hydrocarbon dimorphism in a wasp sheds light on hydrocarbon biosynthesis genes in Hymenoptera.</title>
        <authorList>
            <person name="Moris V.C."/>
            <person name="Podsiadlowski L."/>
            <person name="Martin S."/>
            <person name="Oeyen J.P."/>
            <person name="Donath A."/>
            <person name="Petersen M."/>
            <person name="Wilbrandt J."/>
            <person name="Misof B."/>
            <person name="Liedtke D."/>
            <person name="Thamm M."/>
            <person name="Scheiner R."/>
            <person name="Schmitt T."/>
            <person name="Niehuis O."/>
        </authorList>
    </citation>
    <scope>NUCLEOTIDE SEQUENCE</scope>
    <source>
        <strain evidence="3">GBR_01_08_01A</strain>
    </source>
</reference>